<dbReference type="CDD" id="cd14514">
    <property type="entry name" value="DUSP14-like"/>
    <property type="match status" value="1"/>
</dbReference>
<dbReference type="Pfam" id="PF00782">
    <property type="entry name" value="DSPc"/>
    <property type="match status" value="1"/>
</dbReference>
<keyword evidence="7" id="KW-1185">Reference proteome</keyword>
<evidence type="ECO:0000256" key="2">
    <source>
        <dbReference type="ARBA" id="ARBA00022801"/>
    </source>
</evidence>
<dbReference type="PANTHER" id="PTHR45961">
    <property type="entry name" value="IP21249P"/>
    <property type="match status" value="1"/>
</dbReference>
<dbReference type="OrthoDB" id="285418at2759"/>
<evidence type="ECO:0000313" key="7">
    <source>
        <dbReference type="Proteomes" id="UP000031036"/>
    </source>
</evidence>
<evidence type="ECO:0000259" key="5">
    <source>
        <dbReference type="PROSITE" id="PS50056"/>
    </source>
</evidence>
<dbReference type="Proteomes" id="UP000031036">
    <property type="component" value="Unassembled WGS sequence"/>
</dbReference>
<accession>A0A0B2VM24</accession>
<dbReference type="InterPro" id="IPR052103">
    <property type="entry name" value="Dual_spec_Phospatases"/>
</dbReference>
<evidence type="ECO:0000313" key="6">
    <source>
        <dbReference type="EMBL" id="KHN82648.1"/>
    </source>
</evidence>
<evidence type="ECO:0000256" key="1">
    <source>
        <dbReference type="ARBA" id="ARBA00008601"/>
    </source>
</evidence>
<dbReference type="EMBL" id="JPKZ01001317">
    <property type="protein sequence ID" value="KHN82648.1"/>
    <property type="molecule type" value="Genomic_DNA"/>
</dbReference>
<dbReference type="SMART" id="SM00195">
    <property type="entry name" value="DSPc"/>
    <property type="match status" value="1"/>
</dbReference>
<dbReference type="AlphaFoldDB" id="A0A0B2VM24"/>
<reference evidence="6 7" key="1">
    <citation type="submission" date="2014-11" db="EMBL/GenBank/DDBJ databases">
        <title>Genetic blueprint of the zoonotic pathogen Toxocara canis.</title>
        <authorList>
            <person name="Zhu X.-Q."/>
            <person name="Korhonen P.K."/>
            <person name="Cai H."/>
            <person name="Young N.D."/>
            <person name="Nejsum P."/>
            <person name="von Samson-Himmelstjerna G."/>
            <person name="Boag P.R."/>
            <person name="Tan P."/>
            <person name="Li Q."/>
            <person name="Min J."/>
            <person name="Yang Y."/>
            <person name="Wang X."/>
            <person name="Fang X."/>
            <person name="Hall R.S."/>
            <person name="Hofmann A."/>
            <person name="Sternberg P.W."/>
            <person name="Jex A.R."/>
            <person name="Gasser R.B."/>
        </authorList>
    </citation>
    <scope>NUCLEOTIDE SEQUENCE [LARGE SCALE GENOMIC DNA]</scope>
    <source>
        <strain evidence="6">PN_DK_2014</strain>
    </source>
</reference>
<dbReference type="PANTHER" id="PTHR45961:SF9">
    <property type="entry name" value="DUAL SPECIFICITY PROTEIN PHOSPHATASE 14"/>
    <property type="match status" value="1"/>
</dbReference>
<evidence type="ECO:0000256" key="3">
    <source>
        <dbReference type="ARBA" id="ARBA00022912"/>
    </source>
</evidence>
<comment type="caution">
    <text evidence="6">The sequence shown here is derived from an EMBL/GenBank/DDBJ whole genome shotgun (WGS) entry which is preliminary data.</text>
</comment>
<gene>
    <name evidence="6" type="primary">DUSP14</name>
    <name evidence="6" type="ORF">Tcan_18147</name>
</gene>
<dbReference type="PROSITE" id="PS50054">
    <property type="entry name" value="TYR_PHOSPHATASE_DUAL"/>
    <property type="match status" value="1"/>
</dbReference>
<dbReference type="InterPro" id="IPR000340">
    <property type="entry name" value="Dual-sp_phosphatase_cat-dom"/>
</dbReference>
<protein>
    <submittedName>
        <fullName evidence="6">Dual specificity protein phosphatase 14</fullName>
    </submittedName>
</protein>
<dbReference type="InterPro" id="IPR000387">
    <property type="entry name" value="Tyr_Pase_dom"/>
</dbReference>
<dbReference type="GO" id="GO:0005737">
    <property type="term" value="C:cytoplasm"/>
    <property type="evidence" value="ECO:0007669"/>
    <property type="project" value="TreeGrafter"/>
</dbReference>
<name>A0A0B2VM24_TOXCA</name>
<feature type="domain" description="Tyrosine-protein phosphatase" evidence="4">
    <location>
        <begin position="14"/>
        <end position="155"/>
    </location>
</feature>
<proteinExistence type="inferred from homology"/>
<dbReference type="Gene3D" id="3.90.190.10">
    <property type="entry name" value="Protein tyrosine phosphatase superfamily"/>
    <property type="match status" value="1"/>
</dbReference>
<keyword evidence="3" id="KW-0904">Protein phosphatase</keyword>
<evidence type="ECO:0000259" key="4">
    <source>
        <dbReference type="PROSITE" id="PS50054"/>
    </source>
</evidence>
<sequence length="246" mass="27599">MVALTFRVNAENAKITEVVKGLFIGGVCALTPANIKDSGISVIINTTEEVPNLKMLGDVQFIKLWLEDTTQCVIYTHFELIADQIQAILSTGGKVLIHSVHGISRSAAICLAYLLKFRCKSLRDAYEMLASNRPKVTPNIGFWRQLIAFEQEIKQTLGSVNIVRDERDPEKLIPDVYTKFANHYNTYHTKKSGYGSRVTENTSMKRKAENHKRTLHRIGGSRHGPGTQFHPVLEPLPENIEVVAQK</sequence>
<dbReference type="SUPFAM" id="SSF52799">
    <property type="entry name" value="(Phosphotyrosine protein) phosphatases II"/>
    <property type="match status" value="1"/>
</dbReference>
<dbReference type="InterPro" id="IPR029021">
    <property type="entry name" value="Prot-tyrosine_phosphatase-like"/>
</dbReference>
<feature type="domain" description="Tyrosine specific protein phosphatases" evidence="5">
    <location>
        <begin position="79"/>
        <end position="134"/>
    </location>
</feature>
<dbReference type="GO" id="GO:0004721">
    <property type="term" value="F:phosphoprotein phosphatase activity"/>
    <property type="evidence" value="ECO:0007669"/>
    <property type="project" value="UniProtKB-KW"/>
</dbReference>
<keyword evidence="2" id="KW-0378">Hydrolase</keyword>
<dbReference type="PROSITE" id="PS50056">
    <property type="entry name" value="TYR_PHOSPHATASE_2"/>
    <property type="match status" value="1"/>
</dbReference>
<organism evidence="6 7">
    <name type="scientific">Toxocara canis</name>
    <name type="common">Canine roundworm</name>
    <dbReference type="NCBI Taxonomy" id="6265"/>
    <lineage>
        <taxon>Eukaryota</taxon>
        <taxon>Metazoa</taxon>
        <taxon>Ecdysozoa</taxon>
        <taxon>Nematoda</taxon>
        <taxon>Chromadorea</taxon>
        <taxon>Rhabditida</taxon>
        <taxon>Spirurina</taxon>
        <taxon>Ascaridomorpha</taxon>
        <taxon>Ascaridoidea</taxon>
        <taxon>Toxocaridae</taxon>
        <taxon>Toxocara</taxon>
    </lineage>
</organism>
<comment type="similarity">
    <text evidence="1">Belongs to the protein-tyrosine phosphatase family. Non-receptor class dual specificity subfamily.</text>
</comment>
<dbReference type="STRING" id="6265.A0A0B2VM24"/>
<dbReference type="InterPro" id="IPR020422">
    <property type="entry name" value="TYR_PHOSPHATASE_DUAL_dom"/>
</dbReference>